<sequence>MKLAIKEIKFYKFRYILITVIIMLLSIMVLFISGLAQGLGRENISLFEHFKNDQYIVQKMKEPQIEKSQLNAEQQQQIKNVIHQESLKMNFQTLKMSDKDQDVITMNDVKQQRLKLIKGEYPKNEHEVAINDKLAADNIRVGDRVHFKNNSTTYRVSGILSDTMYAHSSIVLLNNQGFNEMNKRSTSFYPVKNLTQQQRDNINKIDGVQIVNENDLTNNIASYQAEQAPLNMMIVSLFVITAIVLSAFFYVMTIQKISQIGILKAIGIKTRHLLSALVIQILTLTIIGVGIAVGIIVGLSFIMPVTMPFYLTVENIVLMVGLFIVVAIIGATLSFIKLFKVDPIEAIGGAD</sequence>
<name>A0A077UL28_9STAP</name>
<evidence type="ECO:0000313" key="14">
    <source>
        <dbReference type="Proteomes" id="UP000044616"/>
    </source>
</evidence>
<feature type="transmembrane region" description="Helical" evidence="11">
    <location>
        <begin position="232"/>
        <end position="252"/>
    </location>
</feature>
<comment type="similarity">
    <text evidence="2">Belongs to the ABC-4 integral membrane protein family. HrtB subfamily.</text>
</comment>
<dbReference type="InterPro" id="IPR051125">
    <property type="entry name" value="ABC-4/HrtB_transporter"/>
</dbReference>
<proteinExistence type="inferred from homology"/>
<keyword evidence="7 11" id="KW-0812">Transmembrane</keyword>
<keyword evidence="6" id="KW-1003">Cell membrane</keyword>
<feature type="transmembrane region" description="Helical" evidence="11">
    <location>
        <begin position="315"/>
        <end position="336"/>
    </location>
</feature>
<dbReference type="PANTHER" id="PTHR43738">
    <property type="entry name" value="ABC TRANSPORTER, MEMBRANE PROTEIN"/>
    <property type="match status" value="1"/>
</dbReference>
<dbReference type="RefSeq" id="WP_047529943.1">
    <property type="nucleotide sequence ID" value="NZ_CCEH01000005.1"/>
</dbReference>
<organism evidence="13 14">
    <name type="scientific">Staphylococcus schweitzeri</name>
    <dbReference type="NCBI Taxonomy" id="1654388"/>
    <lineage>
        <taxon>Bacteria</taxon>
        <taxon>Bacillati</taxon>
        <taxon>Bacillota</taxon>
        <taxon>Bacilli</taxon>
        <taxon>Bacillales</taxon>
        <taxon>Staphylococcaceae</taxon>
        <taxon>Staphylococcus</taxon>
    </lineage>
</organism>
<evidence type="ECO:0000256" key="10">
    <source>
        <dbReference type="ARBA" id="ARBA00024973"/>
    </source>
</evidence>
<dbReference type="Proteomes" id="UP000044616">
    <property type="component" value="Unassembled WGS sequence"/>
</dbReference>
<evidence type="ECO:0000313" key="13">
    <source>
        <dbReference type="EMBL" id="CDR27762.1"/>
    </source>
</evidence>
<feature type="transmembrane region" description="Helical" evidence="11">
    <location>
        <begin position="273"/>
        <end position="303"/>
    </location>
</feature>
<evidence type="ECO:0000256" key="4">
    <source>
        <dbReference type="ARBA" id="ARBA00016962"/>
    </source>
</evidence>
<evidence type="ECO:0000256" key="2">
    <source>
        <dbReference type="ARBA" id="ARBA00008697"/>
    </source>
</evidence>
<evidence type="ECO:0000256" key="11">
    <source>
        <dbReference type="SAM" id="Phobius"/>
    </source>
</evidence>
<dbReference type="InterPro" id="IPR003838">
    <property type="entry name" value="ABC3_permease_C"/>
</dbReference>
<evidence type="ECO:0000256" key="5">
    <source>
        <dbReference type="ARBA" id="ARBA00022448"/>
    </source>
</evidence>
<evidence type="ECO:0000256" key="9">
    <source>
        <dbReference type="ARBA" id="ARBA00023136"/>
    </source>
</evidence>
<feature type="domain" description="ABC3 transporter permease C-terminal" evidence="12">
    <location>
        <begin position="232"/>
        <end position="343"/>
    </location>
</feature>
<dbReference type="PANTHER" id="PTHR43738:SF1">
    <property type="entry name" value="HEMIN TRANSPORT SYSTEM PERMEASE PROTEIN HRTB-RELATED"/>
    <property type="match status" value="1"/>
</dbReference>
<evidence type="ECO:0000256" key="8">
    <source>
        <dbReference type="ARBA" id="ARBA00022989"/>
    </source>
</evidence>
<reference evidence="13 14" key="1">
    <citation type="submission" date="2014-05" db="EMBL/GenBank/DDBJ databases">
        <authorList>
            <person name="Aslett A.Martin."/>
            <person name="De Silva Nishadi"/>
        </authorList>
    </citation>
    <scope>NUCLEOTIDE SEQUENCE [LARGE SCALE GENOMIC DNA]</scope>
</reference>
<keyword evidence="8 11" id="KW-1133">Transmembrane helix</keyword>
<gene>
    <name evidence="13" type="ORF">ERS140147_00872</name>
</gene>
<evidence type="ECO:0000256" key="1">
    <source>
        <dbReference type="ARBA" id="ARBA00004651"/>
    </source>
</evidence>
<keyword evidence="9 11" id="KW-0472">Membrane</keyword>
<evidence type="ECO:0000256" key="7">
    <source>
        <dbReference type="ARBA" id="ARBA00022692"/>
    </source>
</evidence>
<dbReference type="AlphaFoldDB" id="A0A077UL28"/>
<comment type="subcellular location">
    <subcellularLocation>
        <location evidence="1">Cell membrane</location>
        <topology evidence="1">Multi-pass membrane protein</topology>
    </subcellularLocation>
</comment>
<accession>A0A077UL28</accession>
<feature type="transmembrane region" description="Helical" evidence="11">
    <location>
        <begin position="12"/>
        <end position="36"/>
    </location>
</feature>
<comment type="function">
    <text evidence="10">Part of the ABC transporter complex hrt involved in hemin import. Responsible for the translocation of the substrate across the membrane.</text>
</comment>
<dbReference type="GO" id="GO:0005886">
    <property type="term" value="C:plasma membrane"/>
    <property type="evidence" value="ECO:0007669"/>
    <property type="project" value="UniProtKB-SubCell"/>
</dbReference>
<keyword evidence="5" id="KW-0813">Transport</keyword>
<evidence type="ECO:0000259" key="12">
    <source>
        <dbReference type="Pfam" id="PF02687"/>
    </source>
</evidence>
<comment type="subunit">
    <text evidence="3">The complex is composed of two ATP-binding proteins (HrtA), two transmembrane proteins (HrtB) and a solute-binding protein.</text>
</comment>
<dbReference type="EMBL" id="CCEH01000005">
    <property type="protein sequence ID" value="CDR27762.1"/>
    <property type="molecule type" value="Genomic_DNA"/>
</dbReference>
<dbReference type="Pfam" id="PF02687">
    <property type="entry name" value="FtsX"/>
    <property type="match status" value="1"/>
</dbReference>
<evidence type="ECO:0000256" key="3">
    <source>
        <dbReference type="ARBA" id="ARBA00011131"/>
    </source>
</evidence>
<evidence type="ECO:0000256" key="6">
    <source>
        <dbReference type="ARBA" id="ARBA00022475"/>
    </source>
</evidence>
<protein>
    <recommendedName>
        <fullName evidence="4">Putative hemin transport system permease protein HrtB</fullName>
    </recommendedName>
</protein>